<comment type="caution">
    <text evidence="11">The sequence shown here is derived from an EMBL/GenBank/DDBJ whole genome shotgun (WGS) entry which is preliminary data.</text>
</comment>
<feature type="region of interest" description="Disordered" evidence="8">
    <location>
        <begin position="453"/>
        <end position="507"/>
    </location>
</feature>
<reference evidence="11" key="1">
    <citation type="submission" date="2023-07" db="EMBL/GenBank/DDBJ databases">
        <authorList>
            <consortium name="AG Swart"/>
            <person name="Singh M."/>
            <person name="Singh A."/>
            <person name="Seah K."/>
            <person name="Emmerich C."/>
        </authorList>
    </citation>
    <scope>NUCLEOTIDE SEQUENCE</scope>
    <source>
        <strain evidence="11">DP1</strain>
    </source>
</reference>
<protein>
    <recommendedName>
        <fullName evidence="10">Phosphatidic acid phosphatase type 2/haloperoxidase domain-containing protein</fullName>
    </recommendedName>
</protein>
<keyword evidence="4" id="KW-0256">Endoplasmic reticulum</keyword>
<evidence type="ECO:0000256" key="3">
    <source>
        <dbReference type="ARBA" id="ARBA00022801"/>
    </source>
</evidence>
<evidence type="ECO:0000313" key="12">
    <source>
        <dbReference type="Proteomes" id="UP001295684"/>
    </source>
</evidence>
<dbReference type="AlphaFoldDB" id="A0AAD1UFI6"/>
<evidence type="ECO:0000256" key="6">
    <source>
        <dbReference type="ARBA" id="ARBA00023136"/>
    </source>
</evidence>
<gene>
    <name evidence="11" type="ORF">ECRASSUSDP1_LOCUS5757</name>
</gene>
<evidence type="ECO:0000256" key="2">
    <source>
        <dbReference type="ARBA" id="ARBA00022692"/>
    </source>
</evidence>
<dbReference type="InterPro" id="IPR036938">
    <property type="entry name" value="PAP2/HPO_sf"/>
</dbReference>
<feature type="domain" description="Phosphatidic acid phosphatase type 2/haloperoxidase" evidence="10">
    <location>
        <begin position="144"/>
        <end position="258"/>
    </location>
</feature>
<keyword evidence="2 9" id="KW-0812">Transmembrane</keyword>
<dbReference type="SUPFAM" id="SSF48317">
    <property type="entry name" value="Acid phosphatase/Vanadium-dependent haloperoxidase"/>
    <property type="match status" value="1"/>
</dbReference>
<feature type="transmembrane region" description="Helical" evidence="9">
    <location>
        <begin position="210"/>
        <end position="232"/>
    </location>
</feature>
<feature type="compositionally biased region" description="Basic and acidic residues" evidence="8">
    <location>
        <begin position="453"/>
        <end position="474"/>
    </location>
</feature>
<feature type="transmembrane region" description="Helical" evidence="9">
    <location>
        <begin position="339"/>
        <end position="358"/>
    </location>
</feature>
<feature type="region of interest" description="Disordered" evidence="8">
    <location>
        <begin position="1"/>
        <end position="54"/>
    </location>
</feature>
<evidence type="ECO:0000256" key="5">
    <source>
        <dbReference type="ARBA" id="ARBA00022989"/>
    </source>
</evidence>
<evidence type="ECO:0000259" key="10">
    <source>
        <dbReference type="Pfam" id="PF01569"/>
    </source>
</evidence>
<evidence type="ECO:0000256" key="4">
    <source>
        <dbReference type="ARBA" id="ARBA00022824"/>
    </source>
</evidence>
<evidence type="ECO:0000256" key="1">
    <source>
        <dbReference type="ARBA" id="ARBA00004477"/>
    </source>
</evidence>
<sequence>MSQKNIATVERRKSLAVNPSQTKRLISPLKLYNNDSSTSSEDEVSEERNEHERREEYSVQIDGMKIALVAILVMIFGLILKESMSDYEISLIYALRGYSSHNHVLEIICSWVLVFTDLNFIEYALVAIYLFSDPLLAYKSTFLMEIQIFFVAILKLISTSPRPCWIEDKMNVHFCSLDYSGPSDHICVGAQFYTYIAIIFFYKYAEEKSLCLITGLLILIYIFIFLTGFSLFYLAQTFIFECFAGIIYCILIVVTFIRLDKIIQRYCTSLCFDNFQSRRKKFTLLFSCIGAFLVILVYYKLSIDDLEIESSYLRSNSLKHKKFNYKLGMDYTFFDLSKIFTLIGATFGACFASSNIEGYLSQDTPTQKRVIRTILGLGLMYGLNFLSSLIPVDNYLTDYCLRKILPNILVSYAIYGLFPYSWKYIRLIEVYQGNSTETDASFVENKDYASDRIDEASESKSEDEYKPPRLLQERDNEEEDGYTGSYTQSQESHINAASDDPYFKRNV</sequence>
<evidence type="ECO:0000256" key="7">
    <source>
        <dbReference type="ARBA" id="ARBA00038324"/>
    </source>
</evidence>
<keyword evidence="3" id="KW-0378">Hydrolase</keyword>
<feature type="transmembrane region" description="Helical" evidence="9">
    <location>
        <begin position="282"/>
        <end position="301"/>
    </location>
</feature>
<name>A0AAD1UFI6_EUPCR</name>
<organism evidence="11 12">
    <name type="scientific">Euplotes crassus</name>
    <dbReference type="NCBI Taxonomy" id="5936"/>
    <lineage>
        <taxon>Eukaryota</taxon>
        <taxon>Sar</taxon>
        <taxon>Alveolata</taxon>
        <taxon>Ciliophora</taxon>
        <taxon>Intramacronucleata</taxon>
        <taxon>Spirotrichea</taxon>
        <taxon>Hypotrichia</taxon>
        <taxon>Euplotida</taxon>
        <taxon>Euplotidae</taxon>
        <taxon>Moneuplotes</taxon>
    </lineage>
</organism>
<proteinExistence type="inferred from homology"/>
<feature type="transmembrane region" description="Helical" evidence="9">
    <location>
        <begin position="137"/>
        <end position="157"/>
    </location>
</feature>
<comment type="similarity">
    <text evidence="7">Belongs to the type 2 lipid phosphate phosphatase family.</text>
</comment>
<comment type="subcellular location">
    <subcellularLocation>
        <location evidence="1">Endoplasmic reticulum membrane</location>
        <topology evidence="1">Multi-pass membrane protein</topology>
    </subcellularLocation>
</comment>
<dbReference type="Proteomes" id="UP001295684">
    <property type="component" value="Unassembled WGS sequence"/>
</dbReference>
<dbReference type="Pfam" id="PF01569">
    <property type="entry name" value="PAP2"/>
    <property type="match status" value="1"/>
</dbReference>
<feature type="transmembrane region" description="Helical" evidence="9">
    <location>
        <begin position="104"/>
        <end position="131"/>
    </location>
</feature>
<keyword evidence="5 9" id="KW-1133">Transmembrane helix</keyword>
<feature type="transmembrane region" description="Helical" evidence="9">
    <location>
        <begin position="63"/>
        <end position="80"/>
    </location>
</feature>
<dbReference type="EMBL" id="CAMPGE010005564">
    <property type="protein sequence ID" value="CAI2364414.1"/>
    <property type="molecule type" value="Genomic_DNA"/>
</dbReference>
<evidence type="ECO:0000256" key="8">
    <source>
        <dbReference type="SAM" id="MobiDB-lite"/>
    </source>
</evidence>
<feature type="transmembrane region" description="Helical" evidence="9">
    <location>
        <begin position="404"/>
        <end position="422"/>
    </location>
</feature>
<dbReference type="CDD" id="cd01610">
    <property type="entry name" value="PAP2_like"/>
    <property type="match status" value="1"/>
</dbReference>
<feature type="transmembrane region" description="Helical" evidence="9">
    <location>
        <begin position="370"/>
        <end position="392"/>
    </location>
</feature>
<keyword evidence="6 9" id="KW-0472">Membrane</keyword>
<evidence type="ECO:0000256" key="9">
    <source>
        <dbReference type="SAM" id="Phobius"/>
    </source>
</evidence>
<dbReference type="PANTHER" id="PTHR14969">
    <property type="entry name" value="SPHINGOSINE-1-PHOSPHATE PHOSPHOHYDROLASE"/>
    <property type="match status" value="1"/>
</dbReference>
<feature type="compositionally biased region" description="Polar residues" evidence="8">
    <location>
        <begin position="484"/>
        <end position="495"/>
    </location>
</feature>
<feature type="transmembrane region" description="Helical" evidence="9">
    <location>
        <begin position="238"/>
        <end position="257"/>
    </location>
</feature>
<accession>A0AAD1UFI6</accession>
<dbReference type="PANTHER" id="PTHR14969:SF28">
    <property type="entry name" value="DIHYDROSPHINGOSINE 1-PHOSPHATE PHOSPHATASE LCB3-RELATED"/>
    <property type="match status" value="1"/>
</dbReference>
<dbReference type="InterPro" id="IPR000326">
    <property type="entry name" value="PAP2/HPO"/>
</dbReference>
<keyword evidence="12" id="KW-1185">Reference proteome</keyword>
<evidence type="ECO:0000313" key="11">
    <source>
        <dbReference type="EMBL" id="CAI2364414.1"/>
    </source>
</evidence>
<dbReference type="GO" id="GO:0042392">
    <property type="term" value="F:sphingosine-1-phosphate phosphatase activity"/>
    <property type="evidence" value="ECO:0007669"/>
    <property type="project" value="TreeGrafter"/>
</dbReference>
<dbReference type="GO" id="GO:0005789">
    <property type="term" value="C:endoplasmic reticulum membrane"/>
    <property type="evidence" value="ECO:0007669"/>
    <property type="project" value="UniProtKB-SubCell"/>
</dbReference>